<dbReference type="SUPFAM" id="SSF50814">
    <property type="entry name" value="Lipocalins"/>
    <property type="match status" value="1"/>
</dbReference>
<dbReference type="CDD" id="cd19423">
    <property type="entry name" value="lipocalin_LTBP1-like"/>
    <property type="match status" value="1"/>
</dbReference>
<protein>
    <submittedName>
        <fullName evidence="6">Pc20, similar to pallidipin</fullName>
    </submittedName>
</protein>
<dbReference type="EMBL" id="AB999676">
    <property type="protein sequence ID" value="BBA30630.1"/>
    <property type="molecule type" value="mRNA"/>
</dbReference>
<dbReference type="GO" id="GO:0030682">
    <property type="term" value="P:symbiont-mediated perturbation of host defenses"/>
    <property type="evidence" value="ECO:0007669"/>
    <property type="project" value="InterPro"/>
</dbReference>
<sequence length="188" mass="21255">MKMIIAVTFLGILMHVFAKECTLMPATTDFNSEKYFSIPRVYAIYSKNGKAENVCREHETTTNPDGTIVTTVHGNHKIGEKSYNEFKCTNKEKNGSPGQFLVECEIPNGSSGTIKIQVETSVLSTDNEKYVVLQRCSKIGSVIIDDVVVLQTYKEGLERKVEDYFDTKGWTFSKWTSRKKAKCDDDKK</sequence>
<organism evidence="6">
    <name type="scientific">Panstrongylus chinai</name>
    <dbReference type="NCBI Taxonomy" id="156444"/>
    <lineage>
        <taxon>Eukaryota</taxon>
        <taxon>Metazoa</taxon>
        <taxon>Ecdysozoa</taxon>
        <taxon>Arthropoda</taxon>
        <taxon>Hexapoda</taxon>
        <taxon>Insecta</taxon>
        <taxon>Pterygota</taxon>
        <taxon>Neoptera</taxon>
        <taxon>Paraneoptera</taxon>
        <taxon>Hemiptera</taxon>
        <taxon>Heteroptera</taxon>
        <taxon>Panheteroptera</taxon>
        <taxon>Cimicomorpha</taxon>
        <taxon>Reduviidae</taxon>
        <taxon>Triatominae</taxon>
        <taxon>Panstrongylus</taxon>
    </lineage>
</organism>
<keyword evidence="3 5" id="KW-0732">Signal</keyword>
<dbReference type="Pfam" id="PF03973">
    <property type="entry name" value="Triabin"/>
    <property type="match status" value="1"/>
</dbReference>
<comment type="subcellular location">
    <subcellularLocation>
        <location evidence="1">Secreted</location>
    </subcellularLocation>
</comment>
<keyword evidence="2" id="KW-0964">Secreted</keyword>
<feature type="chain" id="PRO_5013216588" evidence="5">
    <location>
        <begin position="19"/>
        <end position="188"/>
    </location>
</feature>
<evidence type="ECO:0000256" key="1">
    <source>
        <dbReference type="ARBA" id="ARBA00004613"/>
    </source>
</evidence>
<name>A0A286T329_9HEMI</name>
<reference evidence="6" key="1">
    <citation type="journal article" date="2017" name="Acta Trop.">
        <title>Salivary gland transcripts of the kissing bug, Panstrongylus chinai, a vector of Chagas disease.</title>
        <authorList>
            <person name="Kato H."/>
            <person name="Jochim R.C."/>
            <person name="Gomez E.A."/>
            <person name="Tsunekawa S."/>
            <person name="Valenzuela J.G."/>
            <person name="Hashiguchi Y."/>
        </authorList>
    </citation>
    <scope>NUCLEOTIDE SEQUENCE</scope>
    <source>
        <tissue evidence="6">Salivary gland</tissue>
    </source>
</reference>
<dbReference type="Gene3D" id="2.40.128.20">
    <property type="match status" value="1"/>
</dbReference>
<evidence type="ECO:0000256" key="4">
    <source>
        <dbReference type="ARBA" id="ARBA00034121"/>
    </source>
</evidence>
<evidence type="ECO:0000256" key="3">
    <source>
        <dbReference type="ARBA" id="ARBA00022729"/>
    </source>
</evidence>
<comment type="similarity">
    <text evidence="4">Belongs to the calycin superfamily. Triabin family.</text>
</comment>
<dbReference type="GO" id="GO:0005576">
    <property type="term" value="C:extracellular region"/>
    <property type="evidence" value="ECO:0007669"/>
    <property type="project" value="UniProtKB-SubCell"/>
</dbReference>
<dbReference type="InterPro" id="IPR012674">
    <property type="entry name" value="Calycin"/>
</dbReference>
<accession>A0A286T329</accession>
<dbReference type="AlphaFoldDB" id="A0A286T329"/>
<evidence type="ECO:0000313" key="6">
    <source>
        <dbReference type="EMBL" id="BBA30630.1"/>
    </source>
</evidence>
<evidence type="ECO:0000256" key="2">
    <source>
        <dbReference type="ARBA" id="ARBA00022525"/>
    </source>
</evidence>
<proteinExistence type="evidence at transcript level"/>
<evidence type="ECO:0000256" key="5">
    <source>
        <dbReference type="SAM" id="SignalP"/>
    </source>
</evidence>
<dbReference type="InterPro" id="IPR005657">
    <property type="entry name" value="Triabi/Procalin"/>
</dbReference>
<feature type="signal peptide" evidence="5">
    <location>
        <begin position="1"/>
        <end position="18"/>
    </location>
</feature>